<evidence type="ECO:0000313" key="2">
    <source>
        <dbReference type="Proteomes" id="UP000054549"/>
    </source>
</evidence>
<gene>
    <name evidence="1" type="ORF">M378DRAFT_28648</name>
</gene>
<evidence type="ECO:0000313" key="1">
    <source>
        <dbReference type="EMBL" id="KIL54845.1"/>
    </source>
</evidence>
<keyword evidence="2" id="KW-1185">Reference proteome</keyword>
<sequence>MSFYKATTNLRYSECRCNTPLSFVGGNDLAKHDATARAVSRPHSSGLTSIIIRTQPLNSFRV</sequence>
<dbReference type="AlphaFoldDB" id="A0A0C2RX05"/>
<dbReference type="EMBL" id="KN818617">
    <property type="protein sequence ID" value="KIL54845.1"/>
    <property type="molecule type" value="Genomic_DNA"/>
</dbReference>
<accession>A0A0C2RX05</accession>
<dbReference type="HOGENOM" id="CLU_2903729_0_0_1"/>
<dbReference type="Proteomes" id="UP000054549">
    <property type="component" value="Unassembled WGS sequence"/>
</dbReference>
<name>A0A0C2RX05_AMAMK</name>
<organism evidence="1 2">
    <name type="scientific">Amanita muscaria (strain Koide BX008)</name>
    <dbReference type="NCBI Taxonomy" id="946122"/>
    <lineage>
        <taxon>Eukaryota</taxon>
        <taxon>Fungi</taxon>
        <taxon>Dikarya</taxon>
        <taxon>Basidiomycota</taxon>
        <taxon>Agaricomycotina</taxon>
        <taxon>Agaricomycetes</taxon>
        <taxon>Agaricomycetidae</taxon>
        <taxon>Agaricales</taxon>
        <taxon>Pluteineae</taxon>
        <taxon>Amanitaceae</taxon>
        <taxon>Amanita</taxon>
    </lineage>
</organism>
<dbReference type="InParanoid" id="A0A0C2RX05"/>
<proteinExistence type="predicted"/>
<protein>
    <submittedName>
        <fullName evidence="1">Uncharacterized protein</fullName>
    </submittedName>
</protein>
<reference evidence="1 2" key="1">
    <citation type="submission" date="2014-04" db="EMBL/GenBank/DDBJ databases">
        <title>Evolutionary Origins and Diversification of the Mycorrhizal Mutualists.</title>
        <authorList>
            <consortium name="DOE Joint Genome Institute"/>
            <consortium name="Mycorrhizal Genomics Consortium"/>
            <person name="Kohler A."/>
            <person name="Kuo A."/>
            <person name="Nagy L.G."/>
            <person name="Floudas D."/>
            <person name="Copeland A."/>
            <person name="Barry K.W."/>
            <person name="Cichocki N."/>
            <person name="Veneault-Fourrey C."/>
            <person name="LaButti K."/>
            <person name="Lindquist E.A."/>
            <person name="Lipzen A."/>
            <person name="Lundell T."/>
            <person name="Morin E."/>
            <person name="Murat C."/>
            <person name="Riley R."/>
            <person name="Ohm R."/>
            <person name="Sun H."/>
            <person name="Tunlid A."/>
            <person name="Henrissat B."/>
            <person name="Grigoriev I.V."/>
            <person name="Hibbett D.S."/>
            <person name="Martin F."/>
        </authorList>
    </citation>
    <scope>NUCLEOTIDE SEQUENCE [LARGE SCALE GENOMIC DNA]</scope>
    <source>
        <strain evidence="1 2">Koide BX008</strain>
    </source>
</reference>